<accession>A0A450Y5W4</accession>
<evidence type="ECO:0000313" key="2">
    <source>
        <dbReference type="EMBL" id="VFK36898.1"/>
    </source>
</evidence>
<feature type="region of interest" description="Disordered" evidence="1">
    <location>
        <begin position="35"/>
        <end position="82"/>
    </location>
</feature>
<sequence>MILARVDFPEPDNPVKNKVIPWRLRGGWTARKASRTWGQVNQSGRFSLRDKRSATSRADNPRHSSPVSSASIQSINRFCRGA</sequence>
<feature type="compositionally biased region" description="Low complexity" evidence="1">
    <location>
        <begin position="64"/>
        <end position="74"/>
    </location>
</feature>
<evidence type="ECO:0000256" key="1">
    <source>
        <dbReference type="SAM" id="MobiDB-lite"/>
    </source>
</evidence>
<proteinExistence type="predicted"/>
<dbReference type="EMBL" id="CAADFR010000007">
    <property type="protein sequence ID" value="VFK36898.1"/>
    <property type="molecule type" value="Genomic_DNA"/>
</dbReference>
<dbReference type="EMBL" id="CAADFU010000007">
    <property type="protein sequence ID" value="VFK40532.1"/>
    <property type="molecule type" value="Genomic_DNA"/>
</dbReference>
<gene>
    <name evidence="3" type="ORF">BECKSD772E_GA0070983_100716</name>
    <name evidence="2" type="ORF">BECKSD772F_GA0070984_100717</name>
</gene>
<evidence type="ECO:0000313" key="3">
    <source>
        <dbReference type="EMBL" id="VFK40532.1"/>
    </source>
</evidence>
<protein>
    <submittedName>
        <fullName evidence="2">Uncharacterized protein</fullName>
    </submittedName>
</protein>
<dbReference type="AlphaFoldDB" id="A0A450Y5W4"/>
<organism evidence="2">
    <name type="scientific">Candidatus Kentrum sp. SD</name>
    <dbReference type="NCBI Taxonomy" id="2126332"/>
    <lineage>
        <taxon>Bacteria</taxon>
        <taxon>Pseudomonadati</taxon>
        <taxon>Pseudomonadota</taxon>
        <taxon>Gammaproteobacteria</taxon>
        <taxon>Candidatus Kentrum</taxon>
    </lineage>
</organism>
<reference evidence="2" key="1">
    <citation type="submission" date="2019-02" db="EMBL/GenBank/DDBJ databases">
        <authorList>
            <person name="Gruber-Vodicka R. H."/>
            <person name="Seah K. B. B."/>
        </authorList>
    </citation>
    <scope>NUCLEOTIDE SEQUENCE</scope>
    <source>
        <strain evidence="3">BECK_S1320</strain>
        <strain evidence="2">BECK_S1321</strain>
    </source>
</reference>
<feature type="compositionally biased region" description="Polar residues" evidence="1">
    <location>
        <begin position="36"/>
        <end position="45"/>
    </location>
</feature>
<name>A0A450Y5W4_9GAMM</name>